<keyword evidence="1" id="KW-0175">Coiled coil</keyword>
<feature type="coiled-coil region" evidence="1">
    <location>
        <begin position="526"/>
        <end position="639"/>
    </location>
</feature>
<feature type="compositionally biased region" description="Polar residues" evidence="2">
    <location>
        <begin position="281"/>
        <end position="290"/>
    </location>
</feature>
<feature type="domain" description="CCDC81 HU" evidence="3">
    <location>
        <begin position="16"/>
        <end position="96"/>
    </location>
</feature>
<dbReference type="GO" id="GO:0005815">
    <property type="term" value="C:microtubule organizing center"/>
    <property type="evidence" value="ECO:0007669"/>
    <property type="project" value="TreeGrafter"/>
</dbReference>
<dbReference type="InterPro" id="IPR010992">
    <property type="entry name" value="IHF-like_DNA-bd_dom_sf"/>
</dbReference>
<reference evidence="5" key="1">
    <citation type="submission" date="2021-02" db="EMBL/GenBank/DDBJ databases">
        <authorList>
            <person name="Nowell W R."/>
        </authorList>
    </citation>
    <scope>NUCLEOTIDE SEQUENCE</scope>
</reference>
<dbReference type="Pfam" id="PF18289">
    <property type="entry name" value="HU-CCDC81_euk_2"/>
    <property type="match status" value="1"/>
</dbReference>
<protein>
    <recommendedName>
        <fullName evidence="7">CCDC81 HU domain-containing protein</fullName>
    </recommendedName>
</protein>
<dbReference type="GO" id="GO:0003677">
    <property type="term" value="F:DNA binding"/>
    <property type="evidence" value="ECO:0007669"/>
    <property type="project" value="InterPro"/>
</dbReference>
<evidence type="ECO:0008006" key="7">
    <source>
        <dbReference type="Google" id="ProtNLM"/>
    </source>
</evidence>
<evidence type="ECO:0000313" key="6">
    <source>
        <dbReference type="Proteomes" id="UP000663851"/>
    </source>
</evidence>
<feature type="region of interest" description="Disordered" evidence="2">
    <location>
        <begin position="326"/>
        <end position="357"/>
    </location>
</feature>
<evidence type="ECO:0000256" key="2">
    <source>
        <dbReference type="SAM" id="MobiDB-lite"/>
    </source>
</evidence>
<feature type="compositionally biased region" description="Basic and acidic residues" evidence="2">
    <location>
        <begin position="346"/>
        <end position="356"/>
    </location>
</feature>
<organism evidence="5 6">
    <name type="scientific">Rotaria socialis</name>
    <dbReference type="NCBI Taxonomy" id="392032"/>
    <lineage>
        <taxon>Eukaryota</taxon>
        <taxon>Metazoa</taxon>
        <taxon>Spiralia</taxon>
        <taxon>Gnathifera</taxon>
        <taxon>Rotifera</taxon>
        <taxon>Eurotatoria</taxon>
        <taxon>Bdelloidea</taxon>
        <taxon>Philodinida</taxon>
        <taxon>Philodinidae</taxon>
        <taxon>Rotaria</taxon>
    </lineage>
</organism>
<dbReference type="AlphaFoldDB" id="A0A820NP57"/>
<feature type="compositionally biased region" description="Basic and acidic residues" evidence="2">
    <location>
        <begin position="245"/>
        <end position="271"/>
    </location>
</feature>
<dbReference type="SUPFAM" id="SSF47729">
    <property type="entry name" value="IHF-like DNA-binding proteins"/>
    <property type="match status" value="1"/>
</dbReference>
<feature type="region of interest" description="Disordered" evidence="2">
    <location>
        <begin position="200"/>
        <end position="219"/>
    </location>
</feature>
<gene>
    <name evidence="5" type="ORF">HFQ381_LOCUS19664</name>
</gene>
<dbReference type="InterPro" id="IPR028034">
    <property type="entry name" value="HU-CCDC81"/>
</dbReference>
<feature type="domain" description="CCDC81 HU" evidence="4">
    <location>
        <begin position="107"/>
        <end position="180"/>
    </location>
</feature>
<evidence type="ECO:0000259" key="3">
    <source>
        <dbReference type="Pfam" id="PF14908"/>
    </source>
</evidence>
<feature type="region of interest" description="Disordered" evidence="2">
    <location>
        <begin position="235"/>
        <end position="290"/>
    </location>
</feature>
<dbReference type="PANTHER" id="PTHR14362">
    <property type="entry name" value="COILED-COIL DOMAIN-CONTAINING PROTEIN 81"/>
    <property type="match status" value="1"/>
</dbReference>
<dbReference type="PANTHER" id="PTHR14362:SF2">
    <property type="entry name" value="COILED-COIL DOMAIN-CONTAINING PROTEIN 81"/>
    <property type="match status" value="1"/>
</dbReference>
<dbReference type="InterPro" id="IPR040673">
    <property type="entry name" value="CCDC81_HU_dom_2"/>
</dbReference>
<dbReference type="Pfam" id="PF14908">
    <property type="entry name" value="HU-CCDC81_euk_1"/>
    <property type="match status" value="1"/>
</dbReference>
<accession>A0A820NP57</accession>
<evidence type="ECO:0000259" key="4">
    <source>
        <dbReference type="Pfam" id="PF18289"/>
    </source>
</evidence>
<sequence length="756" mass="87292">MTDNINKILQNNDGNKQQPTAASIVNLTDNDVVKIWDSVSAFIESYMKQSKGIIIPGFGTFSFIHKRIDVGNNKFLLLQRPVFSISEKFAQTHGLKFTRYTVNGSIPVHPLNYSSIQQTNTIYKRDQVEQCVKHVLQIFNRSIAGQRNVEFTFSHIGKLHIRNGKVKMKFFKDFISTVDENAGKHIIENMCNRPYTCDSVMSDRDGARPSTSSNVVLPRINSRIGASSMQAIQEENQAGDDDEQDHVKQEPSSRKIKNEATRSISRSDDFKLPPLMEISGEPTNSTGTASLSSHVIKTTGIGNSLDGVIPIASLFSSADFIQPPVTIKKPSPPLSPIKRSTSINQTEHEHEHEHEQATVNPPINPAIVRSTNESQSSLGFTRSGSDRINVRDRISSSSLNVYTQQYQHVIPKSTTSCSQHDMSQELCQACHQRAKRNIPVYLQEEKRIREMDEDKILQEYQHNLYLEDKNKREAARKAAREDKQRLDAFNLGIAQATRAKKLERPKTTDISRSIIFRKRVKTPPGYLRQKDLAQQLEAQIKSKQEEDHSEKIDKEFAERLEQIQLAESLTQERENYLKNKRRRQEELKSALQNQIQNKPTELPYCESEAPYFGLNDMSLEKLKERRRQAIEMVRQQKDLVEQRQRQQLLEQINNQEYELKVLHTMKEDLLSERHERERREVTIRKDLETDWLHATDEKRKRDENEKKHLKAPQGTLIHEQCDQYKRCVQCQRNLNNSGKNNFWKDTRYIPGTHIMV</sequence>
<proteinExistence type="predicted"/>
<evidence type="ECO:0000313" key="5">
    <source>
        <dbReference type="EMBL" id="CAF4394957.1"/>
    </source>
</evidence>
<evidence type="ECO:0000256" key="1">
    <source>
        <dbReference type="SAM" id="Coils"/>
    </source>
</evidence>
<dbReference type="InterPro" id="IPR026295">
    <property type="entry name" value="CCD81"/>
</dbReference>
<dbReference type="EMBL" id="CAJOBO010001615">
    <property type="protein sequence ID" value="CAF4394957.1"/>
    <property type="molecule type" value="Genomic_DNA"/>
</dbReference>
<comment type="caution">
    <text evidence="5">The sequence shown here is derived from an EMBL/GenBank/DDBJ whole genome shotgun (WGS) entry which is preliminary data.</text>
</comment>
<dbReference type="Proteomes" id="UP000663851">
    <property type="component" value="Unassembled WGS sequence"/>
</dbReference>
<name>A0A820NP57_9BILA</name>